<evidence type="ECO:0000313" key="3">
    <source>
        <dbReference type="Proteomes" id="UP000297948"/>
    </source>
</evidence>
<keyword evidence="3" id="KW-1185">Reference proteome</keyword>
<proteinExistence type="predicted"/>
<comment type="caution">
    <text evidence="2">The sequence shown here is derived from an EMBL/GenBank/DDBJ whole genome shotgun (WGS) entry which is preliminary data.</text>
</comment>
<dbReference type="Proteomes" id="UP000297948">
    <property type="component" value="Unassembled WGS sequence"/>
</dbReference>
<dbReference type="AlphaFoldDB" id="A0A4Z0HD58"/>
<organism evidence="2 3">
    <name type="scientific">Streptomyces palmae</name>
    <dbReference type="NCBI Taxonomy" id="1701085"/>
    <lineage>
        <taxon>Bacteria</taxon>
        <taxon>Bacillati</taxon>
        <taxon>Actinomycetota</taxon>
        <taxon>Actinomycetes</taxon>
        <taxon>Kitasatosporales</taxon>
        <taxon>Streptomycetaceae</taxon>
        <taxon>Streptomyces</taxon>
    </lineage>
</organism>
<dbReference type="OrthoDB" id="4536199at2"/>
<dbReference type="PROSITE" id="PS51186">
    <property type="entry name" value="GNAT"/>
    <property type="match status" value="1"/>
</dbReference>
<evidence type="ECO:0000259" key="1">
    <source>
        <dbReference type="PROSITE" id="PS51186"/>
    </source>
</evidence>
<dbReference type="SUPFAM" id="SSF55729">
    <property type="entry name" value="Acyl-CoA N-acyltransferases (Nat)"/>
    <property type="match status" value="1"/>
</dbReference>
<name>A0A4Z0HD58_9ACTN</name>
<dbReference type="EMBL" id="SRID01000095">
    <property type="protein sequence ID" value="TGB10208.1"/>
    <property type="molecule type" value="Genomic_DNA"/>
</dbReference>
<dbReference type="GO" id="GO:0016747">
    <property type="term" value="F:acyltransferase activity, transferring groups other than amino-acyl groups"/>
    <property type="evidence" value="ECO:0007669"/>
    <property type="project" value="InterPro"/>
</dbReference>
<dbReference type="RefSeq" id="WP_135339167.1">
    <property type="nucleotide sequence ID" value="NZ_JBHLTX010000035.1"/>
</dbReference>
<protein>
    <submittedName>
        <fullName evidence="2">GNAT family N-acetyltransferase</fullName>
    </submittedName>
</protein>
<feature type="domain" description="N-acetyltransferase" evidence="1">
    <location>
        <begin position="11"/>
        <end position="186"/>
    </location>
</feature>
<sequence>MDKAVQGRLRIEHRTATDLADIRADILTVYAEAFADRLGEEFHSVPRFDERLGWNAEVPGFSAVIGYISDRPAGFAYGCTLQPGTRWWNGLDSSVPATAIEETGTRTFALSELMVIDTARGTGVARQIHDALLHDRDEQRATLLVEQAHERVRARYEEWGYQRLGTLIPFPDAPTYDAMLLALPHPRLSENTMGRERHEEQCKP</sequence>
<dbReference type="InterPro" id="IPR000182">
    <property type="entry name" value="GNAT_dom"/>
</dbReference>
<evidence type="ECO:0000313" key="2">
    <source>
        <dbReference type="EMBL" id="TGB10208.1"/>
    </source>
</evidence>
<reference evidence="2 3" key="1">
    <citation type="submission" date="2019-03" db="EMBL/GenBank/DDBJ databases">
        <authorList>
            <person name="Gonzalez-Pimentel J.L."/>
        </authorList>
    </citation>
    <scope>NUCLEOTIDE SEQUENCE [LARGE SCALE GENOMIC DNA]</scope>
    <source>
        <strain evidence="2 3">JCM 31289</strain>
    </source>
</reference>
<dbReference type="Gene3D" id="3.40.630.30">
    <property type="match status" value="1"/>
</dbReference>
<dbReference type="InterPro" id="IPR016181">
    <property type="entry name" value="Acyl_CoA_acyltransferase"/>
</dbReference>
<accession>A0A4Z0HD58</accession>
<keyword evidence="2" id="KW-0808">Transferase</keyword>
<gene>
    <name evidence="2" type="ORF">E4099_12920</name>
</gene>